<reference evidence="2" key="1">
    <citation type="submission" date="2020-05" db="UniProtKB">
        <authorList>
            <consortium name="EnsemblMetazoa"/>
        </authorList>
    </citation>
    <scope>IDENTIFICATION</scope>
    <source>
        <strain evidence="2">USDA</strain>
    </source>
</reference>
<dbReference type="AlphaFoldDB" id="A0A1I8PLX8"/>
<protein>
    <recommendedName>
        <fullName evidence="1">Vacuolar ATPase assembly protein VMA22</fullName>
    </recommendedName>
</protein>
<dbReference type="STRING" id="35570.A0A1I8PLX8"/>
<dbReference type="VEuPathDB" id="VectorBase:SCAU009296"/>
<dbReference type="GO" id="GO:0051082">
    <property type="term" value="F:unfolded protein binding"/>
    <property type="evidence" value="ECO:0007669"/>
    <property type="project" value="TreeGrafter"/>
</dbReference>
<sequence>MPTENSDVNNLLDSLYLELLHLIEQHTECRVKIERSNNSGQLLLAKTRYIQGSHAITLAQIPTENSEDFRALCCVETEKSETTVSGESKQLVRHKVDKAEGYVEPMQWFSALPPMTLRNAAVHFKNSVELVVESANIQNEILAIIDRIDRLKLVKKQLVH</sequence>
<proteinExistence type="predicted"/>
<evidence type="ECO:0000256" key="1">
    <source>
        <dbReference type="ARBA" id="ARBA00093634"/>
    </source>
</evidence>
<evidence type="ECO:0000313" key="2">
    <source>
        <dbReference type="EnsemblMetazoa" id="SCAU009296-PA"/>
    </source>
</evidence>
<dbReference type="KEGG" id="scac:106096350"/>
<accession>A0A1I8PLX8</accession>
<evidence type="ECO:0000313" key="3">
    <source>
        <dbReference type="Proteomes" id="UP000095300"/>
    </source>
</evidence>
<organism evidence="2 3">
    <name type="scientific">Stomoxys calcitrans</name>
    <name type="common">Stable fly</name>
    <name type="synonym">Conops calcitrans</name>
    <dbReference type="NCBI Taxonomy" id="35570"/>
    <lineage>
        <taxon>Eukaryota</taxon>
        <taxon>Metazoa</taxon>
        <taxon>Ecdysozoa</taxon>
        <taxon>Arthropoda</taxon>
        <taxon>Hexapoda</taxon>
        <taxon>Insecta</taxon>
        <taxon>Pterygota</taxon>
        <taxon>Neoptera</taxon>
        <taxon>Endopterygota</taxon>
        <taxon>Diptera</taxon>
        <taxon>Brachycera</taxon>
        <taxon>Muscomorpha</taxon>
        <taxon>Muscoidea</taxon>
        <taxon>Muscidae</taxon>
        <taxon>Stomoxys</taxon>
    </lineage>
</organism>
<name>A0A1I8PLX8_STOCA</name>
<dbReference type="PANTHER" id="PTHR31996">
    <property type="entry name" value="COILED-COIL DOMAIN-CONTAINING PROTEIN 115"/>
    <property type="match status" value="1"/>
</dbReference>
<dbReference type="PANTHER" id="PTHR31996:SF2">
    <property type="entry name" value="COILED-COIL DOMAIN-CONTAINING PROTEIN 115"/>
    <property type="match status" value="1"/>
</dbReference>
<keyword evidence="3" id="KW-1185">Reference proteome</keyword>
<dbReference type="OrthoDB" id="408631at2759"/>
<gene>
    <name evidence="2" type="primary">106096350</name>
</gene>
<dbReference type="InterPro" id="IPR040357">
    <property type="entry name" value="Vma22/CCDC115"/>
</dbReference>
<dbReference type="EnsemblMetazoa" id="SCAU009296-RA">
    <property type="protein sequence ID" value="SCAU009296-PA"/>
    <property type="gene ID" value="SCAU009296"/>
</dbReference>
<dbReference type="Proteomes" id="UP000095300">
    <property type="component" value="Unassembled WGS sequence"/>
</dbReference>
<dbReference type="Gene3D" id="1.10.287.3240">
    <property type="match status" value="1"/>
</dbReference>
<dbReference type="GO" id="GO:0070072">
    <property type="term" value="P:vacuolar proton-transporting V-type ATPase complex assembly"/>
    <property type="evidence" value="ECO:0007669"/>
    <property type="project" value="InterPro"/>
</dbReference>